<gene>
    <name evidence="5" type="ORF">R1flu_018788</name>
</gene>
<dbReference type="AlphaFoldDB" id="A0ABD1ZI88"/>
<keyword evidence="2" id="KW-0433">Leucine-rich repeat</keyword>
<feature type="compositionally biased region" description="Polar residues" evidence="4">
    <location>
        <begin position="83"/>
        <end position="92"/>
    </location>
</feature>
<feature type="compositionally biased region" description="Basic and acidic residues" evidence="4">
    <location>
        <begin position="36"/>
        <end position="82"/>
    </location>
</feature>
<comment type="caution">
    <text evidence="5">The sequence shown here is derived from an EMBL/GenBank/DDBJ whole genome shotgun (WGS) entry which is preliminary data.</text>
</comment>
<dbReference type="EMBL" id="JBHFFA010000001">
    <property type="protein sequence ID" value="KAL2650660.1"/>
    <property type="molecule type" value="Genomic_DNA"/>
</dbReference>
<feature type="compositionally biased region" description="Polar residues" evidence="4">
    <location>
        <begin position="18"/>
        <end position="30"/>
    </location>
</feature>
<organism evidence="5 6">
    <name type="scientific">Riccia fluitans</name>
    <dbReference type="NCBI Taxonomy" id="41844"/>
    <lineage>
        <taxon>Eukaryota</taxon>
        <taxon>Viridiplantae</taxon>
        <taxon>Streptophyta</taxon>
        <taxon>Embryophyta</taxon>
        <taxon>Marchantiophyta</taxon>
        <taxon>Marchantiopsida</taxon>
        <taxon>Marchantiidae</taxon>
        <taxon>Marchantiales</taxon>
        <taxon>Ricciaceae</taxon>
        <taxon>Riccia</taxon>
    </lineage>
</organism>
<feature type="region of interest" description="Disordered" evidence="4">
    <location>
        <begin position="1"/>
        <end position="212"/>
    </location>
</feature>
<dbReference type="PANTHER" id="PTHR24113">
    <property type="entry name" value="RAN GTPASE-ACTIVATING PROTEIN 1"/>
    <property type="match status" value="1"/>
</dbReference>
<keyword evidence="1" id="KW-0343">GTPase activation</keyword>
<reference evidence="5 6" key="1">
    <citation type="submission" date="2024-09" db="EMBL/GenBank/DDBJ databases">
        <title>Chromosome-scale assembly of Riccia fluitans.</title>
        <authorList>
            <person name="Paukszto L."/>
            <person name="Sawicki J."/>
            <person name="Karawczyk K."/>
            <person name="Piernik-Szablinska J."/>
            <person name="Szczecinska M."/>
            <person name="Mazdziarz M."/>
        </authorList>
    </citation>
    <scope>NUCLEOTIDE SEQUENCE [LARGE SCALE GENOMIC DNA]</scope>
    <source>
        <strain evidence="5">Rf_01</strain>
        <tissue evidence="5">Aerial parts of the thallus</tissue>
    </source>
</reference>
<dbReference type="InterPro" id="IPR027038">
    <property type="entry name" value="RanGap"/>
</dbReference>
<proteinExistence type="predicted"/>
<evidence type="ECO:0000256" key="3">
    <source>
        <dbReference type="ARBA" id="ARBA00022737"/>
    </source>
</evidence>
<feature type="compositionally biased region" description="Polar residues" evidence="4">
    <location>
        <begin position="203"/>
        <end position="212"/>
    </location>
</feature>
<dbReference type="SUPFAM" id="SSF52047">
    <property type="entry name" value="RNI-like"/>
    <property type="match status" value="1"/>
</dbReference>
<feature type="compositionally biased region" description="Low complexity" evidence="4">
    <location>
        <begin position="152"/>
        <end position="167"/>
    </location>
</feature>
<protein>
    <submittedName>
        <fullName evidence="5">Uncharacterized protein</fullName>
    </submittedName>
</protein>
<name>A0ABD1ZI88_9MARC</name>
<feature type="compositionally biased region" description="Basic and acidic residues" evidence="4">
    <location>
        <begin position="93"/>
        <end position="106"/>
    </location>
</feature>
<evidence type="ECO:0000313" key="5">
    <source>
        <dbReference type="EMBL" id="KAL2650660.1"/>
    </source>
</evidence>
<dbReference type="InterPro" id="IPR032675">
    <property type="entry name" value="LRR_dom_sf"/>
</dbReference>
<dbReference type="GO" id="GO:0005096">
    <property type="term" value="F:GTPase activator activity"/>
    <property type="evidence" value="ECO:0007669"/>
    <property type="project" value="UniProtKB-KW"/>
</dbReference>
<keyword evidence="6" id="KW-1185">Reference proteome</keyword>
<evidence type="ECO:0000313" key="6">
    <source>
        <dbReference type="Proteomes" id="UP001605036"/>
    </source>
</evidence>
<evidence type="ECO:0000256" key="2">
    <source>
        <dbReference type="ARBA" id="ARBA00022614"/>
    </source>
</evidence>
<accession>A0ABD1ZI88</accession>
<keyword evidence="3" id="KW-0677">Repeat</keyword>
<evidence type="ECO:0000256" key="1">
    <source>
        <dbReference type="ARBA" id="ARBA00022468"/>
    </source>
</evidence>
<dbReference type="Gene3D" id="3.80.10.10">
    <property type="entry name" value="Ribonuclease Inhibitor"/>
    <property type="match status" value="2"/>
</dbReference>
<dbReference type="PANTHER" id="PTHR24113:SF12">
    <property type="entry name" value="RAN GTPASE-ACTIVATING PROTEIN 1"/>
    <property type="match status" value="1"/>
</dbReference>
<sequence>MSKAINWLTGRKKDKSSGNKSPSTSTGGKQSETDSDSSRSNELENPYRGRMSRDHYGNYQPHSHEIDRTARGAEYGKWREQGSDFTSKSEGQGSREYRDWRGDGPARSRNNNYNQRGEDGNDIAFDDWRPQMNSDPNLRDHERPHAGRYSFPGRSSQDPRSSPRPGGNYSLDQIDRRHPFQIRSNTMGQVETGKAADRGQSIDADQQQQSGPQAINLVTAKFDSLLLNWPRLKSESVEKSRFEGRLLKLIEVETEVVVVGEEPTKDRWSLGLVDDGLKALGRAVAARGYPKLKKLSINRCRIIFESPFAMFARAVTATNLPNLEEISFQHIAYINTQGFMELARAFKTGGHFSRLTTLVLIDNGMQDEGLMALAKEGFGSGNLSSLKKLHIGSPSTGKAISEEFHLDAAREFSQELRSSGHLPQLEDLRFSGCVHWKGVVCIVEALESRLGGAIRCLDLSDSPLESAGMRVLARALEAPQFSSLLSLKLDVTLEEMPILFEAFRLKNLYALQRITLSKVSLGEKELLILAALLQGKCLPGLVEFSATCYEITVASALALVRAYEKNNGLVAILNIGEWPMEELKAEYEKHRNINMELDELV</sequence>
<evidence type="ECO:0000256" key="4">
    <source>
        <dbReference type="SAM" id="MobiDB-lite"/>
    </source>
</evidence>
<dbReference type="Proteomes" id="UP001605036">
    <property type="component" value="Unassembled WGS sequence"/>
</dbReference>